<evidence type="ECO:0008006" key="4">
    <source>
        <dbReference type="Google" id="ProtNLM"/>
    </source>
</evidence>
<evidence type="ECO:0000313" key="2">
    <source>
        <dbReference type="EMBL" id="KAJ7702310.1"/>
    </source>
</evidence>
<evidence type="ECO:0000313" key="3">
    <source>
        <dbReference type="Proteomes" id="UP001221757"/>
    </source>
</evidence>
<dbReference type="Proteomes" id="UP001221757">
    <property type="component" value="Unassembled WGS sequence"/>
</dbReference>
<sequence>MVSAIALVALLASVDHRVNRVHAQPHSGTIRALFAKPAIHLPHPTPTPSNISHLTTPPIHYARGNSCGLEAFWPKSMSTGVELVAQETASHQT</sequence>
<keyword evidence="3" id="KW-1185">Reference proteome</keyword>
<comment type="caution">
    <text evidence="2">The sequence shown here is derived from an EMBL/GenBank/DDBJ whole genome shotgun (WGS) entry which is preliminary data.</text>
</comment>
<gene>
    <name evidence="2" type="ORF">B0H17DRAFT_140268</name>
</gene>
<organism evidence="2 3">
    <name type="scientific">Mycena rosella</name>
    <name type="common">Pink bonnet</name>
    <name type="synonym">Agaricus rosellus</name>
    <dbReference type="NCBI Taxonomy" id="1033263"/>
    <lineage>
        <taxon>Eukaryota</taxon>
        <taxon>Fungi</taxon>
        <taxon>Dikarya</taxon>
        <taxon>Basidiomycota</taxon>
        <taxon>Agaricomycotina</taxon>
        <taxon>Agaricomycetes</taxon>
        <taxon>Agaricomycetidae</taxon>
        <taxon>Agaricales</taxon>
        <taxon>Marasmiineae</taxon>
        <taxon>Mycenaceae</taxon>
        <taxon>Mycena</taxon>
    </lineage>
</organism>
<name>A0AAD7DZ87_MYCRO</name>
<reference evidence="2" key="1">
    <citation type="submission" date="2023-03" db="EMBL/GenBank/DDBJ databases">
        <title>Massive genome expansion in bonnet fungi (Mycena s.s.) driven by repeated elements and novel gene families across ecological guilds.</title>
        <authorList>
            <consortium name="Lawrence Berkeley National Laboratory"/>
            <person name="Harder C.B."/>
            <person name="Miyauchi S."/>
            <person name="Viragh M."/>
            <person name="Kuo A."/>
            <person name="Thoen E."/>
            <person name="Andreopoulos B."/>
            <person name="Lu D."/>
            <person name="Skrede I."/>
            <person name="Drula E."/>
            <person name="Henrissat B."/>
            <person name="Morin E."/>
            <person name="Kohler A."/>
            <person name="Barry K."/>
            <person name="LaButti K."/>
            <person name="Morin E."/>
            <person name="Salamov A."/>
            <person name="Lipzen A."/>
            <person name="Mereny Z."/>
            <person name="Hegedus B."/>
            <person name="Baldrian P."/>
            <person name="Stursova M."/>
            <person name="Weitz H."/>
            <person name="Taylor A."/>
            <person name="Grigoriev I.V."/>
            <person name="Nagy L.G."/>
            <person name="Martin F."/>
            <person name="Kauserud H."/>
        </authorList>
    </citation>
    <scope>NUCLEOTIDE SEQUENCE</scope>
    <source>
        <strain evidence="2">CBHHK067</strain>
    </source>
</reference>
<dbReference type="EMBL" id="JARKIE010000015">
    <property type="protein sequence ID" value="KAJ7702310.1"/>
    <property type="molecule type" value="Genomic_DNA"/>
</dbReference>
<proteinExistence type="predicted"/>
<dbReference type="AlphaFoldDB" id="A0AAD7DZ87"/>
<protein>
    <recommendedName>
        <fullName evidence="4">Secreted protein</fullName>
    </recommendedName>
</protein>
<evidence type="ECO:0000256" key="1">
    <source>
        <dbReference type="SAM" id="SignalP"/>
    </source>
</evidence>
<keyword evidence="1" id="KW-0732">Signal</keyword>
<feature type="chain" id="PRO_5041923273" description="Secreted protein" evidence="1">
    <location>
        <begin position="24"/>
        <end position="93"/>
    </location>
</feature>
<accession>A0AAD7DZ87</accession>
<feature type="signal peptide" evidence="1">
    <location>
        <begin position="1"/>
        <end position="23"/>
    </location>
</feature>